<organism evidence="8 9">
    <name type="scientific">Aspergillus leporis</name>
    <dbReference type="NCBI Taxonomy" id="41062"/>
    <lineage>
        <taxon>Eukaryota</taxon>
        <taxon>Fungi</taxon>
        <taxon>Dikarya</taxon>
        <taxon>Ascomycota</taxon>
        <taxon>Pezizomycotina</taxon>
        <taxon>Eurotiomycetes</taxon>
        <taxon>Eurotiomycetidae</taxon>
        <taxon>Eurotiales</taxon>
        <taxon>Aspergillaceae</taxon>
        <taxon>Aspergillus</taxon>
        <taxon>Aspergillus subgen. Circumdati</taxon>
    </lineage>
</organism>
<keyword evidence="9" id="KW-1185">Reference proteome</keyword>
<dbReference type="InterPro" id="IPR016169">
    <property type="entry name" value="FAD-bd_PCMH_sub2"/>
</dbReference>
<dbReference type="Gene3D" id="3.30.465.10">
    <property type="match status" value="1"/>
</dbReference>
<dbReference type="InterPro" id="IPR016166">
    <property type="entry name" value="FAD-bd_PCMH"/>
</dbReference>
<dbReference type="PANTHER" id="PTHR42973:SF39">
    <property type="entry name" value="FAD-BINDING PCMH-TYPE DOMAIN-CONTAINING PROTEIN"/>
    <property type="match status" value="1"/>
</dbReference>
<feature type="domain" description="FAD-binding PCMH-type" evidence="7">
    <location>
        <begin position="116"/>
        <end position="296"/>
    </location>
</feature>
<dbReference type="InterPro" id="IPR036318">
    <property type="entry name" value="FAD-bd_PCMH-like_sf"/>
</dbReference>
<sequence>MMKVTGLLLLATLDIAHAHPRCKNSPLDSSWPNLADWDALNRTIDGVLIRSAPAASVCYPGNPLNAPGACDEVKQNWTQSAYQASLPEGIGAPMFANNSCVPPGATGYTKSKGCVVGGYPAYIVNAASEEQIATAVSWASKRNIRIVVKGTGHDLNGRSSGAYALSIWTHNLRHIQHESHWQLPTGNGSADVIITGSGNNWGTLYKFANDHNCTVVGGGDGTVGLGGYLQGGGHGPLSSQFGLGADQIYQVTVITTDGLRLVANQKQNQDLLWAIKGGGAGQYGVVTEYVLKTHPAPTQVVRGGLQVYAAKHASADAAWKAVAAVVSSLPDVMDARLGGTVNVFKGSTAKQSLGVNYTVPGAAVVPSLTGYFVGEDVLRNALQKLADNAIAASGDNSSITVKFTPISSAKTFLASFGSTAGSSIGQGILSTRLLGRAELSDIPSENLTMYLQQIMYNSSMLLFGLQGGPGTANVPIDMRGAVNPVWRKAYAHLLSFGVPLDDTGVPSAEFKKAGEWAEEYRESVWRNWAPNTGAYMNEANPFNTNWKHDFYGEYYGRLLQIKDKYDPSGSLYVLNGVGSDREGYDLDTGLLCRV</sequence>
<comment type="similarity">
    <text evidence="2">Belongs to the oxygen-dependent FAD-linked oxidoreductase family.</text>
</comment>
<evidence type="ECO:0000256" key="5">
    <source>
        <dbReference type="ARBA" id="ARBA00023002"/>
    </source>
</evidence>
<dbReference type="Gene3D" id="3.40.462.20">
    <property type="match status" value="1"/>
</dbReference>
<protein>
    <recommendedName>
        <fullName evidence="7">FAD-binding PCMH-type domain-containing protein</fullName>
    </recommendedName>
</protein>
<keyword evidence="6" id="KW-0732">Signal</keyword>
<proteinExistence type="inferred from homology"/>
<evidence type="ECO:0000313" key="8">
    <source>
        <dbReference type="EMBL" id="KAB8070557.1"/>
    </source>
</evidence>
<evidence type="ECO:0000259" key="7">
    <source>
        <dbReference type="PROSITE" id="PS51387"/>
    </source>
</evidence>
<evidence type="ECO:0000256" key="4">
    <source>
        <dbReference type="ARBA" id="ARBA00022827"/>
    </source>
</evidence>
<evidence type="ECO:0000256" key="6">
    <source>
        <dbReference type="SAM" id="SignalP"/>
    </source>
</evidence>
<name>A0A5N5WS75_9EURO</name>
<dbReference type="Pfam" id="PF01565">
    <property type="entry name" value="FAD_binding_4"/>
    <property type="match status" value="1"/>
</dbReference>
<dbReference type="OrthoDB" id="9983560at2759"/>
<evidence type="ECO:0000256" key="2">
    <source>
        <dbReference type="ARBA" id="ARBA00005466"/>
    </source>
</evidence>
<evidence type="ECO:0000313" key="9">
    <source>
        <dbReference type="Proteomes" id="UP000326565"/>
    </source>
</evidence>
<dbReference type="GO" id="GO:0071949">
    <property type="term" value="F:FAD binding"/>
    <property type="evidence" value="ECO:0007669"/>
    <property type="project" value="InterPro"/>
</dbReference>
<dbReference type="PROSITE" id="PS51387">
    <property type="entry name" value="FAD_PCMH"/>
    <property type="match status" value="1"/>
</dbReference>
<feature type="chain" id="PRO_5025035497" description="FAD-binding PCMH-type domain-containing protein" evidence="6">
    <location>
        <begin position="19"/>
        <end position="594"/>
    </location>
</feature>
<dbReference type="Proteomes" id="UP000326565">
    <property type="component" value="Unassembled WGS sequence"/>
</dbReference>
<dbReference type="Pfam" id="PF08031">
    <property type="entry name" value="BBE"/>
    <property type="match status" value="1"/>
</dbReference>
<dbReference type="InterPro" id="IPR050416">
    <property type="entry name" value="FAD-linked_Oxidoreductase"/>
</dbReference>
<evidence type="ECO:0000256" key="3">
    <source>
        <dbReference type="ARBA" id="ARBA00022630"/>
    </source>
</evidence>
<comment type="cofactor">
    <cofactor evidence="1">
        <name>FAD</name>
        <dbReference type="ChEBI" id="CHEBI:57692"/>
    </cofactor>
</comment>
<gene>
    <name evidence="8" type="ORF">BDV29DRAFT_197950</name>
</gene>
<keyword evidence="5" id="KW-0560">Oxidoreductase</keyword>
<dbReference type="EMBL" id="ML732298">
    <property type="protein sequence ID" value="KAB8070557.1"/>
    <property type="molecule type" value="Genomic_DNA"/>
</dbReference>
<keyword evidence="3" id="KW-0285">Flavoprotein</keyword>
<accession>A0A5N5WS75</accession>
<evidence type="ECO:0000256" key="1">
    <source>
        <dbReference type="ARBA" id="ARBA00001974"/>
    </source>
</evidence>
<dbReference type="PANTHER" id="PTHR42973">
    <property type="entry name" value="BINDING OXIDOREDUCTASE, PUTATIVE (AFU_ORTHOLOGUE AFUA_1G17690)-RELATED"/>
    <property type="match status" value="1"/>
</dbReference>
<dbReference type="GO" id="GO:0016491">
    <property type="term" value="F:oxidoreductase activity"/>
    <property type="evidence" value="ECO:0007669"/>
    <property type="project" value="UniProtKB-KW"/>
</dbReference>
<dbReference type="SUPFAM" id="SSF56176">
    <property type="entry name" value="FAD-binding/transporter-associated domain-like"/>
    <property type="match status" value="1"/>
</dbReference>
<feature type="signal peptide" evidence="6">
    <location>
        <begin position="1"/>
        <end position="18"/>
    </location>
</feature>
<dbReference type="AlphaFoldDB" id="A0A5N5WS75"/>
<dbReference type="InterPro" id="IPR006094">
    <property type="entry name" value="Oxid_FAD_bind_N"/>
</dbReference>
<keyword evidence="4" id="KW-0274">FAD</keyword>
<dbReference type="InterPro" id="IPR012951">
    <property type="entry name" value="BBE"/>
</dbReference>
<reference evidence="8 9" key="1">
    <citation type="submission" date="2019-04" db="EMBL/GenBank/DDBJ databases">
        <title>Friends and foes A comparative genomics study of 23 Aspergillus species from section Flavi.</title>
        <authorList>
            <consortium name="DOE Joint Genome Institute"/>
            <person name="Kjaerbolling I."/>
            <person name="Vesth T."/>
            <person name="Frisvad J.C."/>
            <person name="Nybo J.L."/>
            <person name="Theobald S."/>
            <person name="Kildgaard S."/>
            <person name="Isbrandt T."/>
            <person name="Kuo A."/>
            <person name="Sato A."/>
            <person name="Lyhne E.K."/>
            <person name="Kogle M.E."/>
            <person name="Wiebenga A."/>
            <person name="Kun R.S."/>
            <person name="Lubbers R.J."/>
            <person name="Makela M.R."/>
            <person name="Barry K."/>
            <person name="Chovatia M."/>
            <person name="Clum A."/>
            <person name="Daum C."/>
            <person name="Haridas S."/>
            <person name="He G."/>
            <person name="LaButti K."/>
            <person name="Lipzen A."/>
            <person name="Mondo S."/>
            <person name="Riley R."/>
            <person name="Salamov A."/>
            <person name="Simmons B.A."/>
            <person name="Magnuson J.K."/>
            <person name="Henrissat B."/>
            <person name="Mortensen U.H."/>
            <person name="Larsen T.O."/>
            <person name="Devries R.P."/>
            <person name="Grigoriev I.V."/>
            <person name="Machida M."/>
            <person name="Baker S.E."/>
            <person name="Andersen M.R."/>
        </authorList>
    </citation>
    <scope>NUCLEOTIDE SEQUENCE [LARGE SCALE GENOMIC DNA]</scope>
    <source>
        <strain evidence="8 9">CBS 151.66</strain>
    </source>
</reference>